<reference evidence="8 9" key="1">
    <citation type="submission" date="2018-06" db="EMBL/GenBank/DDBJ databases">
        <authorList>
            <consortium name="Pathogen Informatics"/>
            <person name="Doyle S."/>
        </authorList>
    </citation>
    <scope>NUCLEOTIDE SEQUENCE [LARGE SCALE GENOMIC DNA]</scope>
    <source>
        <strain evidence="8 9">NCTC9601</strain>
    </source>
</reference>
<dbReference type="InterPro" id="IPR001845">
    <property type="entry name" value="HTH_ArsR_DNA-bd_dom"/>
</dbReference>
<evidence type="ECO:0000313" key="9">
    <source>
        <dbReference type="Proteomes" id="UP000251123"/>
    </source>
</evidence>
<dbReference type="FunFam" id="1.10.10.10:FF:000279">
    <property type="entry name" value="Transcriptional regulator, ArsR family"/>
    <property type="match status" value="1"/>
</dbReference>
<dbReference type="PROSITE" id="PS50987">
    <property type="entry name" value="HTH_ARSR_2"/>
    <property type="match status" value="1"/>
</dbReference>
<keyword evidence="5" id="KW-0804">Transcription</keyword>
<protein>
    <recommendedName>
        <fullName evidence="6">Arsenical resistance operon repressor</fullName>
    </recommendedName>
</protein>
<dbReference type="SUPFAM" id="SSF46785">
    <property type="entry name" value="Winged helix' DNA-binding domain"/>
    <property type="match status" value="1"/>
</dbReference>
<dbReference type="InterPro" id="IPR036388">
    <property type="entry name" value="WH-like_DNA-bd_sf"/>
</dbReference>
<gene>
    <name evidence="8" type="primary">arsR</name>
    <name evidence="8" type="ORF">NCTC9601_00190</name>
</gene>
<evidence type="ECO:0000256" key="4">
    <source>
        <dbReference type="ARBA" id="ARBA00023125"/>
    </source>
</evidence>
<sequence length="166" mass="19167">MVDKRKRGIFPCYLAGMAGRNIPDAHRRRELIYMFFRMYIDLSLWPRMLSVTLEEKIMSLLPLQLFKNLADETRLGIVLLLKARGELCVCDLCTALAQSQPKISRHLAMLRESGLLLDRKQGKWVHYRLSPQMPAWAAQVIEQAWLSQQEDVRLMISRLVGGPGCR</sequence>
<evidence type="ECO:0000256" key="6">
    <source>
        <dbReference type="ARBA" id="ARBA00039566"/>
    </source>
</evidence>
<evidence type="ECO:0000256" key="3">
    <source>
        <dbReference type="ARBA" id="ARBA00023015"/>
    </source>
</evidence>
<feature type="domain" description="HTH arsR-type" evidence="7">
    <location>
        <begin position="54"/>
        <end position="148"/>
    </location>
</feature>
<dbReference type="GO" id="GO:0046685">
    <property type="term" value="P:response to arsenic-containing substance"/>
    <property type="evidence" value="ECO:0007669"/>
    <property type="project" value="UniProtKB-KW"/>
</dbReference>
<dbReference type="EMBL" id="UASN01000001">
    <property type="protein sequence ID" value="SPX51621.1"/>
    <property type="molecule type" value="Genomic_DNA"/>
</dbReference>
<name>A0A2X1SCJ7_KLEPN</name>
<dbReference type="NCBIfam" id="NF033788">
    <property type="entry name" value="HTH_metalloreg"/>
    <property type="match status" value="1"/>
</dbReference>
<evidence type="ECO:0000256" key="1">
    <source>
        <dbReference type="ARBA" id="ARBA00011432"/>
    </source>
</evidence>
<evidence type="ECO:0000256" key="5">
    <source>
        <dbReference type="ARBA" id="ARBA00023163"/>
    </source>
</evidence>
<dbReference type="NCBIfam" id="NF007528">
    <property type="entry name" value="PRK10141.1"/>
    <property type="match status" value="1"/>
</dbReference>
<dbReference type="SMART" id="SM00418">
    <property type="entry name" value="HTH_ARSR"/>
    <property type="match status" value="1"/>
</dbReference>
<dbReference type="Proteomes" id="UP000251123">
    <property type="component" value="Unassembled WGS sequence"/>
</dbReference>
<dbReference type="InterPro" id="IPR018334">
    <property type="entry name" value="ArsR_HTH"/>
</dbReference>
<organism evidence="8 9">
    <name type="scientific">Klebsiella pneumoniae</name>
    <dbReference type="NCBI Taxonomy" id="573"/>
    <lineage>
        <taxon>Bacteria</taxon>
        <taxon>Pseudomonadati</taxon>
        <taxon>Pseudomonadota</taxon>
        <taxon>Gammaproteobacteria</taxon>
        <taxon>Enterobacterales</taxon>
        <taxon>Enterobacteriaceae</taxon>
        <taxon>Klebsiella/Raoultella group</taxon>
        <taxon>Klebsiella</taxon>
        <taxon>Klebsiella pneumoniae complex</taxon>
    </lineage>
</organism>
<dbReference type="InterPro" id="IPR036390">
    <property type="entry name" value="WH_DNA-bd_sf"/>
</dbReference>
<dbReference type="InterPro" id="IPR011991">
    <property type="entry name" value="ArsR-like_HTH"/>
</dbReference>
<keyword evidence="3" id="KW-0805">Transcription regulation</keyword>
<keyword evidence="4" id="KW-0238">DNA-binding</keyword>
<evidence type="ECO:0000313" key="8">
    <source>
        <dbReference type="EMBL" id="SPX51621.1"/>
    </source>
</evidence>
<comment type="subunit">
    <text evidence="1">Binds DNA as a homodimer.</text>
</comment>
<dbReference type="InterPro" id="IPR051081">
    <property type="entry name" value="HTH_MetalResp_TranReg"/>
</dbReference>
<evidence type="ECO:0000259" key="7">
    <source>
        <dbReference type="PROSITE" id="PS50987"/>
    </source>
</evidence>
<proteinExistence type="predicted"/>
<dbReference type="Pfam" id="PF01022">
    <property type="entry name" value="HTH_5"/>
    <property type="match status" value="1"/>
</dbReference>
<dbReference type="PANTHER" id="PTHR33154">
    <property type="entry name" value="TRANSCRIPTIONAL REGULATOR, ARSR FAMILY"/>
    <property type="match status" value="1"/>
</dbReference>
<dbReference type="Gene3D" id="1.10.10.10">
    <property type="entry name" value="Winged helix-like DNA-binding domain superfamily/Winged helix DNA-binding domain"/>
    <property type="match status" value="1"/>
</dbReference>
<dbReference type="PROSITE" id="PS00846">
    <property type="entry name" value="HTH_ARSR_1"/>
    <property type="match status" value="1"/>
</dbReference>
<evidence type="ECO:0000256" key="2">
    <source>
        <dbReference type="ARBA" id="ARBA00022849"/>
    </source>
</evidence>
<dbReference type="GO" id="GO:0003700">
    <property type="term" value="F:DNA-binding transcription factor activity"/>
    <property type="evidence" value="ECO:0007669"/>
    <property type="project" value="InterPro"/>
</dbReference>
<dbReference type="PRINTS" id="PR00778">
    <property type="entry name" value="HTHARSR"/>
</dbReference>
<dbReference type="CDD" id="cd00090">
    <property type="entry name" value="HTH_ARSR"/>
    <property type="match status" value="1"/>
</dbReference>
<dbReference type="AlphaFoldDB" id="A0A2X1SCJ7"/>
<keyword evidence="2" id="KW-0059">Arsenical resistance</keyword>
<dbReference type="PANTHER" id="PTHR33154:SF18">
    <property type="entry name" value="ARSENICAL RESISTANCE OPERON REPRESSOR"/>
    <property type="match status" value="1"/>
</dbReference>
<dbReference type="GO" id="GO:0003677">
    <property type="term" value="F:DNA binding"/>
    <property type="evidence" value="ECO:0007669"/>
    <property type="project" value="UniProtKB-KW"/>
</dbReference>
<accession>A0A2X1SCJ7</accession>